<name>A0A7L9U8U4_9BURK</name>
<keyword evidence="1" id="KW-0472">Membrane</keyword>
<evidence type="ECO:0000256" key="1">
    <source>
        <dbReference type="SAM" id="Phobius"/>
    </source>
</evidence>
<protein>
    <submittedName>
        <fullName evidence="2">Uncharacterized protein</fullName>
    </submittedName>
</protein>
<proteinExistence type="predicted"/>
<keyword evidence="1" id="KW-1133">Transmembrane helix</keyword>
<dbReference type="RefSeq" id="WP_193687669.1">
    <property type="nucleotide sequence ID" value="NZ_CP062941.1"/>
</dbReference>
<keyword evidence="3" id="KW-1185">Reference proteome</keyword>
<evidence type="ECO:0000313" key="3">
    <source>
        <dbReference type="Proteomes" id="UP000593875"/>
    </source>
</evidence>
<keyword evidence="1" id="KW-0812">Transmembrane</keyword>
<feature type="transmembrane region" description="Helical" evidence="1">
    <location>
        <begin position="36"/>
        <end position="58"/>
    </location>
</feature>
<dbReference type="EMBL" id="CP062941">
    <property type="protein sequence ID" value="QOL50682.1"/>
    <property type="molecule type" value="Genomic_DNA"/>
</dbReference>
<dbReference type="KEGG" id="mlir:LPB04_05165"/>
<feature type="transmembrane region" description="Helical" evidence="1">
    <location>
        <begin position="124"/>
        <end position="146"/>
    </location>
</feature>
<reference evidence="2 3" key="1">
    <citation type="submission" date="2020-10" db="EMBL/GenBank/DDBJ databases">
        <title>Genome sequencing of Massilia sp. LPB0304.</title>
        <authorList>
            <person name="Kim J."/>
        </authorList>
    </citation>
    <scope>NUCLEOTIDE SEQUENCE [LARGE SCALE GENOMIC DNA]</scope>
    <source>
        <strain evidence="2 3">LPB0304</strain>
    </source>
</reference>
<organism evidence="2 3">
    <name type="scientific">Massilia litorea</name>
    <dbReference type="NCBI Taxonomy" id="2769491"/>
    <lineage>
        <taxon>Bacteria</taxon>
        <taxon>Pseudomonadati</taxon>
        <taxon>Pseudomonadota</taxon>
        <taxon>Betaproteobacteria</taxon>
        <taxon>Burkholderiales</taxon>
        <taxon>Oxalobacteraceae</taxon>
        <taxon>Telluria group</taxon>
        <taxon>Massilia</taxon>
    </lineage>
</organism>
<evidence type="ECO:0000313" key="2">
    <source>
        <dbReference type="EMBL" id="QOL50682.1"/>
    </source>
</evidence>
<accession>A0A7L9U8U4</accession>
<feature type="transmembrane region" description="Helical" evidence="1">
    <location>
        <begin position="158"/>
        <end position="176"/>
    </location>
</feature>
<gene>
    <name evidence="2" type="ORF">LPB04_05165</name>
</gene>
<dbReference type="Proteomes" id="UP000593875">
    <property type="component" value="Chromosome"/>
</dbReference>
<dbReference type="AlphaFoldDB" id="A0A7L9U8U4"/>
<sequence>MAETKLGWERIFALALVVHVAGTVTRWCFPELLTKSQIWALAAGVLVLKILIGFPEALRCYAQARRNGASTVEGVRNLVPAELIGLFRLERATQRGFVTWLRRRPPATTGIAGQSFEYYQGSQYATIFLIAMLCCVTEVPLSYLLMGIILNDPVAAQYAHWALLATVAYTMVLMLGDRYLVKHTRHVLAPQRLHLSVGARFHAQIPWEAVETAYPVQIAKELSEAKRAWLRRSGFDPLETVVCTPVDVPNVALVLKKSIPVKIEKYQIAQQDVRYVLVYVDEPGTFVQAVRNRLDAQQIA</sequence>